<evidence type="ECO:0000256" key="1">
    <source>
        <dbReference type="SAM" id="Phobius"/>
    </source>
</evidence>
<protein>
    <submittedName>
        <fullName evidence="2">Uncharacterized protein</fullName>
    </submittedName>
</protein>
<name>A0A7J8SNC2_GOSDV</name>
<dbReference type="AlphaFoldDB" id="A0A7J8SNC2"/>
<proteinExistence type="predicted"/>
<keyword evidence="3" id="KW-1185">Reference proteome</keyword>
<keyword evidence="1" id="KW-1133">Transmembrane helix</keyword>
<keyword evidence="1" id="KW-0472">Membrane</keyword>
<accession>A0A7J8SNC2</accession>
<evidence type="ECO:0000313" key="3">
    <source>
        <dbReference type="Proteomes" id="UP000593561"/>
    </source>
</evidence>
<feature type="transmembrane region" description="Helical" evidence="1">
    <location>
        <begin position="281"/>
        <end position="304"/>
    </location>
</feature>
<dbReference type="EMBL" id="JABFAC010000010">
    <property type="protein sequence ID" value="MBA0627561.1"/>
    <property type="molecule type" value="Genomic_DNA"/>
</dbReference>
<comment type="caution">
    <text evidence="2">The sequence shown here is derived from an EMBL/GenBank/DDBJ whole genome shotgun (WGS) entry which is preliminary data.</text>
</comment>
<evidence type="ECO:0000313" key="2">
    <source>
        <dbReference type="EMBL" id="MBA0627561.1"/>
    </source>
</evidence>
<dbReference type="Proteomes" id="UP000593561">
    <property type="component" value="Unassembled WGS sequence"/>
</dbReference>
<reference evidence="2 3" key="1">
    <citation type="journal article" date="2019" name="Genome Biol. Evol.">
        <title>Insights into the evolution of the New World diploid cottons (Gossypium, subgenus Houzingenia) based on genome sequencing.</title>
        <authorList>
            <person name="Grover C.E."/>
            <person name="Arick M.A. 2nd"/>
            <person name="Thrash A."/>
            <person name="Conover J.L."/>
            <person name="Sanders W.S."/>
            <person name="Peterson D.G."/>
            <person name="Frelichowski J.E."/>
            <person name="Scheffler J.A."/>
            <person name="Scheffler B.E."/>
            <person name="Wendel J.F."/>
        </authorList>
    </citation>
    <scope>NUCLEOTIDE SEQUENCE [LARGE SCALE GENOMIC DNA]</scope>
    <source>
        <strain evidence="2">27</strain>
        <tissue evidence="2">Leaf</tissue>
    </source>
</reference>
<keyword evidence="1" id="KW-0812">Transmembrane</keyword>
<sequence>MAQVLNLNSLGSSSLFTTRPESSGFLSINASRTQHVGRNWSSLVLRLKCNGRFSCLFSDNRREWRLIHSGENYVKGHPFGVKQPLNSSVLSPGWVGTLRRAQGPEEAVGASVHRWSSTPSGKSEVWSQTTPQQVSIVPEQERFARLDLAWLGDKSLVRSGDNIDSLTGPLAPEGQHFTNFSGRSRPPLNIFNDAYFPIGLIFAIHFGTIQPKTIEEQARKALESALGGKKTEFEKWNKEIKRREEAGGGDNAGGGGWFGWGGRFGWSNGDHFWQEAQQASLAILGIIVMYLVIAKGELLLAVIFNPLLYALRGTRDGFSYVTSKILGNGPVDSSNTVNNEAYVQVSAKESVLRKWGSN</sequence>
<dbReference type="PANTHER" id="PTHR36393">
    <property type="entry name" value="SULFATE ADENYLYLTRANSFERASE SUBUNIT"/>
    <property type="match status" value="1"/>
</dbReference>
<organism evidence="2 3">
    <name type="scientific">Gossypium davidsonii</name>
    <name type="common">Davidson's cotton</name>
    <name type="synonym">Gossypium klotzschianum subsp. davidsonii</name>
    <dbReference type="NCBI Taxonomy" id="34287"/>
    <lineage>
        <taxon>Eukaryota</taxon>
        <taxon>Viridiplantae</taxon>
        <taxon>Streptophyta</taxon>
        <taxon>Embryophyta</taxon>
        <taxon>Tracheophyta</taxon>
        <taxon>Spermatophyta</taxon>
        <taxon>Magnoliopsida</taxon>
        <taxon>eudicotyledons</taxon>
        <taxon>Gunneridae</taxon>
        <taxon>Pentapetalae</taxon>
        <taxon>rosids</taxon>
        <taxon>malvids</taxon>
        <taxon>Malvales</taxon>
        <taxon>Malvaceae</taxon>
        <taxon>Malvoideae</taxon>
        <taxon>Gossypium</taxon>
    </lineage>
</organism>
<dbReference type="PANTHER" id="PTHR36393:SF1">
    <property type="entry name" value="SULFATE ADENYLYLTRANSFERASE SUBUNIT"/>
    <property type="match status" value="1"/>
</dbReference>
<gene>
    <name evidence="2" type="ORF">Godav_005060</name>
</gene>